<dbReference type="AlphaFoldDB" id="A0A0A9ST27"/>
<reference evidence="1" key="2">
    <citation type="journal article" date="2015" name="Data Brief">
        <title>Shoot transcriptome of the giant reed, Arundo donax.</title>
        <authorList>
            <person name="Barrero R.A."/>
            <person name="Guerrero F.D."/>
            <person name="Moolhuijzen P."/>
            <person name="Goolsby J.A."/>
            <person name="Tidwell J."/>
            <person name="Bellgard S.E."/>
            <person name="Bellgard M.I."/>
        </authorList>
    </citation>
    <scope>NUCLEOTIDE SEQUENCE</scope>
    <source>
        <tissue evidence="1">Shoot tissue taken approximately 20 cm above the soil surface</tissue>
    </source>
</reference>
<organism evidence="1">
    <name type="scientific">Arundo donax</name>
    <name type="common">Giant reed</name>
    <name type="synonym">Donax arundinaceus</name>
    <dbReference type="NCBI Taxonomy" id="35708"/>
    <lineage>
        <taxon>Eukaryota</taxon>
        <taxon>Viridiplantae</taxon>
        <taxon>Streptophyta</taxon>
        <taxon>Embryophyta</taxon>
        <taxon>Tracheophyta</taxon>
        <taxon>Spermatophyta</taxon>
        <taxon>Magnoliopsida</taxon>
        <taxon>Liliopsida</taxon>
        <taxon>Poales</taxon>
        <taxon>Poaceae</taxon>
        <taxon>PACMAD clade</taxon>
        <taxon>Arundinoideae</taxon>
        <taxon>Arundineae</taxon>
        <taxon>Arundo</taxon>
    </lineage>
</organism>
<sequence length="39" mass="4565">MLVVQALVQFLCKKVKQLHSTVKLWVLKLCLCPPMRKKL</sequence>
<reference evidence="1" key="1">
    <citation type="submission" date="2014-09" db="EMBL/GenBank/DDBJ databases">
        <authorList>
            <person name="Magalhaes I.L.F."/>
            <person name="Oliveira U."/>
            <person name="Santos F.R."/>
            <person name="Vidigal T.H.D.A."/>
            <person name="Brescovit A.D."/>
            <person name="Santos A.J."/>
        </authorList>
    </citation>
    <scope>NUCLEOTIDE SEQUENCE</scope>
    <source>
        <tissue evidence="1">Shoot tissue taken approximately 20 cm above the soil surface</tissue>
    </source>
</reference>
<proteinExistence type="predicted"/>
<dbReference type="EMBL" id="GBRH01265067">
    <property type="protein sequence ID" value="JAD32828.1"/>
    <property type="molecule type" value="Transcribed_RNA"/>
</dbReference>
<accession>A0A0A9ST27</accession>
<name>A0A0A9ST27_ARUDO</name>
<evidence type="ECO:0000313" key="1">
    <source>
        <dbReference type="EMBL" id="JAD32828.1"/>
    </source>
</evidence>
<protein>
    <submittedName>
        <fullName evidence="1">Uncharacterized protein</fullName>
    </submittedName>
</protein>